<dbReference type="AlphaFoldDB" id="A0A388T0A8"/>
<reference evidence="1 2" key="1">
    <citation type="submission" date="2018-07" db="EMBL/GenBank/DDBJ databases">
        <title>Whole Genome Shotgun Sequence of Streptomyces spongiicola strain 531S.</title>
        <authorList>
            <person name="Dohra H."/>
            <person name="Kodani S."/>
        </authorList>
    </citation>
    <scope>NUCLEOTIDE SEQUENCE [LARGE SCALE GENOMIC DNA]</scope>
    <source>
        <strain evidence="1 2">531S</strain>
    </source>
</reference>
<dbReference type="EMBL" id="BGZL01000010">
    <property type="protein sequence ID" value="GBQ02348.1"/>
    <property type="molecule type" value="Genomic_DNA"/>
</dbReference>
<dbReference type="RefSeq" id="WP_116428139.1">
    <property type="nucleotide sequence ID" value="NZ_BGZL01000010.1"/>
</dbReference>
<gene>
    <name evidence="1" type="ORF">SSP531S_38070</name>
</gene>
<dbReference type="Proteomes" id="UP000265354">
    <property type="component" value="Unassembled WGS sequence"/>
</dbReference>
<name>A0A388T0A8_9ACTN</name>
<evidence type="ECO:0000313" key="1">
    <source>
        <dbReference type="EMBL" id="GBQ02348.1"/>
    </source>
</evidence>
<comment type="caution">
    <text evidence="1">The sequence shown here is derived from an EMBL/GenBank/DDBJ whole genome shotgun (WGS) entry which is preliminary data.</text>
</comment>
<organism evidence="1 2">
    <name type="scientific">Streptomyces spongiicola</name>
    <dbReference type="NCBI Taxonomy" id="1690221"/>
    <lineage>
        <taxon>Bacteria</taxon>
        <taxon>Bacillati</taxon>
        <taxon>Actinomycetota</taxon>
        <taxon>Actinomycetes</taxon>
        <taxon>Kitasatosporales</taxon>
        <taxon>Streptomycetaceae</taxon>
        <taxon>Streptomyces</taxon>
    </lineage>
</organism>
<sequence length="197" mass="21346">MPGTGTAAVLDLFVEEPVLGNDSRFLREARVAFGHPTVASVGDDELPESARRRPDLRNRHFFALHLPFELEELRSGQRYVGALVRMAFDGDVRGVTVSCTTSEKAVEVRTFGVGRSELRFVLSPRQDGSGFAPSAQLTTAVLETSLDPAPLTGTVDAEVAFTHRQFGITTRREAAAERPLRFSLDLVNGAYAIDGAG</sequence>
<accession>A0A388T0A8</accession>
<proteinExistence type="predicted"/>
<protein>
    <submittedName>
        <fullName evidence="1">Uncharacterized protein</fullName>
    </submittedName>
</protein>
<evidence type="ECO:0000313" key="2">
    <source>
        <dbReference type="Proteomes" id="UP000265354"/>
    </source>
</evidence>